<proteinExistence type="inferred from homology"/>
<evidence type="ECO:0008006" key="4">
    <source>
        <dbReference type="Google" id="ProtNLM"/>
    </source>
</evidence>
<dbReference type="AlphaFoldDB" id="A0A098E5Z4"/>
<dbReference type="Gene3D" id="1.20.58.220">
    <property type="entry name" value="Phosphate transport system protein phou homolog 2, domain 2"/>
    <property type="match status" value="1"/>
</dbReference>
<evidence type="ECO:0000256" key="2">
    <source>
        <dbReference type="SAM" id="Coils"/>
    </source>
</evidence>
<gene>
    <name evidence="3" type="ORF">MSIBF_A1290013</name>
</gene>
<sequence>MVFEWLVPKDSEFYGFFEEQAKIVVTASEKLSEILENYSQGKAEIYASEMKDIEHKADEIAAKIYIKTATSFMTPIDTERIIGLNKGLDNIVDMIEKFISMCNVYELTSIDGYTLKLGNLLKDTSIIIQKNVSYLRDAEKNKENIKKLNEEIREKEREGDAIYKAAMKELFKSKDAIHIIKMRDVYDTLEDAMDACREVADEISDIITKLA</sequence>
<reference evidence="3" key="1">
    <citation type="submission" date="2014-09" db="EMBL/GenBank/DDBJ databases">
        <authorList>
            <person name="Probst J Alexander"/>
        </authorList>
    </citation>
    <scope>NUCLEOTIDE SEQUENCE</scope>
</reference>
<comment type="similarity">
    <text evidence="1">Belongs to the UPF0111 family.</text>
</comment>
<dbReference type="InterPro" id="IPR052912">
    <property type="entry name" value="UPF0111_domain"/>
</dbReference>
<dbReference type="EMBL" id="CCXY01000034">
    <property type="protein sequence ID" value="CEG11198.1"/>
    <property type="molecule type" value="Genomic_DNA"/>
</dbReference>
<evidence type="ECO:0000256" key="1">
    <source>
        <dbReference type="ARBA" id="ARBA00008591"/>
    </source>
</evidence>
<dbReference type="InterPro" id="IPR018445">
    <property type="entry name" value="Put_Phosphate_transp_reg"/>
</dbReference>
<name>A0A098E5Z4_9ZZZZ</name>
<keyword evidence="2" id="KW-0175">Coiled coil</keyword>
<organism evidence="3">
    <name type="scientific">groundwater metagenome</name>
    <dbReference type="NCBI Taxonomy" id="717931"/>
    <lineage>
        <taxon>unclassified sequences</taxon>
        <taxon>metagenomes</taxon>
        <taxon>ecological metagenomes</taxon>
    </lineage>
</organism>
<dbReference type="PANTHER" id="PTHR37298">
    <property type="entry name" value="UPF0111 PROTEIN YKAA"/>
    <property type="match status" value="1"/>
</dbReference>
<accession>A0A098E5Z4</accession>
<protein>
    <recommendedName>
        <fullName evidence="4">Phosphate transport regulator</fullName>
    </recommendedName>
</protein>
<dbReference type="InterPro" id="IPR038078">
    <property type="entry name" value="PhoU-like_sf"/>
</dbReference>
<dbReference type="Pfam" id="PF01865">
    <property type="entry name" value="PhoU_div"/>
    <property type="match status" value="1"/>
</dbReference>
<feature type="coiled-coil region" evidence="2">
    <location>
        <begin position="131"/>
        <end position="165"/>
    </location>
</feature>
<evidence type="ECO:0000313" key="3">
    <source>
        <dbReference type="EMBL" id="CEG11198.1"/>
    </source>
</evidence>
<dbReference type="PANTHER" id="PTHR37298:SF1">
    <property type="entry name" value="UPF0111 PROTEIN YKAA"/>
    <property type="match status" value="1"/>
</dbReference>